<keyword evidence="2" id="KW-1185">Reference proteome</keyword>
<evidence type="ECO:0000313" key="1">
    <source>
        <dbReference type="EMBL" id="MCD7460610.1"/>
    </source>
</evidence>
<protein>
    <submittedName>
        <fullName evidence="1">Uncharacterized protein</fullName>
    </submittedName>
</protein>
<comment type="caution">
    <text evidence="1">The sequence shown here is derived from an EMBL/GenBank/DDBJ whole genome shotgun (WGS) entry which is preliminary data.</text>
</comment>
<gene>
    <name evidence="1" type="ORF">HAX54_043901</name>
</gene>
<accession>A0ABS8SNP8</accession>
<proteinExistence type="predicted"/>
<dbReference type="Proteomes" id="UP000823775">
    <property type="component" value="Unassembled WGS sequence"/>
</dbReference>
<organism evidence="1 2">
    <name type="scientific">Datura stramonium</name>
    <name type="common">Jimsonweed</name>
    <name type="synonym">Common thornapple</name>
    <dbReference type="NCBI Taxonomy" id="4076"/>
    <lineage>
        <taxon>Eukaryota</taxon>
        <taxon>Viridiplantae</taxon>
        <taxon>Streptophyta</taxon>
        <taxon>Embryophyta</taxon>
        <taxon>Tracheophyta</taxon>
        <taxon>Spermatophyta</taxon>
        <taxon>Magnoliopsida</taxon>
        <taxon>eudicotyledons</taxon>
        <taxon>Gunneridae</taxon>
        <taxon>Pentapetalae</taxon>
        <taxon>asterids</taxon>
        <taxon>lamiids</taxon>
        <taxon>Solanales</taxon>
        <taxon>Solanaceae</taxon>
        <taxon>Solanoideae</taxon>
        <taxon>Datureae</taxon>
        <taxon>Datura</taxon>
    </lineage>
</organism>
<sequence>MLNNGTLQTCIVERENVNVVRICEEGERLYSGKVGKEGMWESEKVGYWDEKKDCGKMILKPNSCLDCRYTGDHRYEPALSYLTFLCLNLCPVHYWTEGDRPTVHEWDRHFIDGLPLGYTKLRVRRFVNLDW</sequence>
<evidence type="ECO:0000313" key="2">
    <source>
        <dbReference type="Proteomes" id="UP000823775"/>
    </source>
</evidence>
<name>A0ABS8SNP8_DATST</name>
<dbReference type="EMBL" id="JACEIK010000663">
    <property type="protein sequence ID" value="MCD7460610.1"/>
    <property type="molecule type" value="Genomic_DNA"/>
</dbReference>
<reference evidence="1 2" key="1">
    <citation type="journal article" date="2021" name="BMC Genomics">
        <title>Datura genome reveals duplications of psychoactive alkaloid biosynthetic genes and high mutation rate following tissue culture.</title>
        <authorList>
            <person name="Rajewski A."/>
            <person name="Carter-House D."/>
            <person name="Stajich J."/>
            <person name="Litt A."/>
        </authorList>
    </citation>
    <scope>NUCLEOTIDE SEQUENCE [LARGE SCALE GENOMIC DNA]</scope>
    <source>
        <strain evidence="1">AR-01</strain>
    </source>
</reference>